<dbReference type="GeneID" id="103251483"/>
<keyword evidence="1" id="KW-1185">Reference proteome</keyword>
<sequence>MCEMIKIMQEYGEVTCCLGSSANLRNSCLFLQSDISIALDPLYPSRCSWETFGYATSTSMAQSSDSLSPLQLSGQLNSLPCSLTFRQEETISIIRLIEQARHATYGIRKCFLFLLQCQLTLVVIQVRG</sequence>
<dbReference type="KEGG" id="csyr:103251483"/>
<evidence type="ECO:0000313" key="1">
    <source>
        <dbReference type="Proteomes" id="UP000189704"/>
    </source>
</evidence>
<organism evidence="1 2">
    <name type="scientific">Carlito syrichta</name>
    <name type="common">Philippine tarsier</name>
    <name type="synonym">Tarsius syrichta</name>
    <dbReference type="NCBI Taxonomy" id="1868482"/>
    <lineage>
        <taxon>Eukaryota</taxon>
        <taxon>Metazoa</taxon>
        <taxon>Chordata</taxon>
        <taxon>Craniata</taxon>
        <taxon>Vertebrata</taxon>
        <taxon>Euteleostomi</taxon>
        <taxon>Mammalia</taxon>
        <taxon>Eutheria</taxon>
        <taxon>Euarchontoglires</taxon>
        <taxon>Primates</taxon>
        <taxon>Haplorrhini</taxon>
        <taxon>Tarsiiformes</taxon>
        <taxon>Tarsiidae</taxon>
        <taxon>Carlito</taxon>
    </lineage>
</organism>
<feature type="non-terminal residue" evidence="2">
    <location>
        <position position="128"/>
    </location>
</feature>
<protein>
    <submittedName>
        <fullName evidence="2">Transmembrane protein 94-like</fullName>
    </submittedName>
</protein>
<reference evidence="2" key="1">
    <citation type="submission" date="2025-08" db="UniProtKB">
        <authorList>
            <consortium name="RefSeq"/>
        </authorList>
    </citation>
    <scope>IDENTIFICATION</scope>
</reference>
<accession>A0A1U7SVR3</accession>
<dbReference type="PANTHER" id="PTHR13219:SF6">
    <property type="entry name" value="TRANSMEMBRANE PROTEIN 94"/>
    <property type="match status" value="1"/>
</dbReference>
<name>A0A1U7SVR3_CARSF</name>
<evidence type="ECO:0000313" key="2">
    <source>
        <dbReference type="RefSeq" id="XP_008048253.1"/>
    </source>
</evidence>
<dbReference type="RefSeq" id="XP_008048253.1">
    <property type="nucleotide sequence ID" value="XM_008050062.1"/>
</dbReference>
<dbReference type="PANTHER" id="PTHR13219">
    <property type="entry name" value="TRANSMEMBRANE PROTEIN 94"/>
    <property type="match status" value="1"/>
</dbReference>
<dbReference type="InterPro" id="IPR039720">
    <property type="entry name" value="TMEM94"/>
</dbReference>
<dbReference type="Proteomes" id="UP000189704">
    <property type="component" value="Unplaced"/>
</dbReference>
<gene>
    <name evidence="2" type="primary">LOC103251483</name>
</gene>
<dbReference type="AlphaFoldDB" id="A0A1U7SVR3"/>
<dbReference type="OrthoDB" id="5568754at2759"/>
<feature type="non-terminal residue" evidence="2">
    <location>
        <position position="1"/>
    </location>
</feature>
<proteinExistence type="predicted"/>